<dbReference type="CDD" id="cd00495">
    <property type="entry name" value="Ribosomal_L25_TL5_CTC"/>
    <property type="match status" value="1"/>
</dbReference>
<dbReference type="GO" id="GO:0006412">
    <property type="term" value="P:translation"/>
    <property type="evidence" value="ECO:0007669"/>
    <property type="project" value="UniProtKB-UniRule"/>
</dbReference>
<dbReference type="InterPro" id="IPR037121">
    <property type="entry name" value="Ribosomal_bL25_C"/>
</dbReference>
<keyword evidence="1 5" id="KW-0699">rRNA-binding</keyword>
<dbReference type="InterPro" id="IPR029751">
    <property type="entry name" value="Ribosomal_L25_dom"/>
</dbReference>
<gene>
    <name evidence="5" type="primary">rplY</name>
    <name evidence="5" type="synonym">ctc</name>
    <name evidence="9" type="ORF">A2733_00615</name>
</gene>
<evidence type="ECO:0000313" key="9">
    <source>
        <dbReference type="EMBL" id="OGI63649.1"/>
    </source>
</evidence>
<organism evidence="9 10">
    <name type="scientific">Candidatus Nomurabacteria bacterium RIFCSPHIGHO2_01_FULL_40_20</name>
    <dbReference type="NCBI Taxonomy" id="1801738"/>
    <lineage>
        <taxon>Bacteria</taxon>
        <taxon>Candidatus Nomuraibacteriota</taxon>
    </lineage>
</organism>
<dbReference type="HAMAP" id="MF_01334">
    <property type="entry name" value="Ribosomal_bL25_CTC"/>
    <property type="match status" value="1"/>
</dbReference>
<evidence type="ECO:0000256" key="6">
    <source>
        <dbReference type="SAM" id="MobiDB-lite"/>
    </source>
</evidence>
<name>A0A1F6V276_9BACT</name>
<dbReference type="InterPro" id="IPR001021">
    <property type="entry name" value="Ribosomal_bL25_long"/>
</dbReference>
<dbReference type="Pfam" id="PF14693">
    <property type="entry name" value="Ribosomal_TL5_C"/>
    <property type="match status" value="1"/>
</dbReference>
<dbReference type="NCBIfam" id="TIGR00731">
    <property type="entry name" value="bL25_bact_ctc"/>
    <property type="match status" value="1"/>
</dbReference>
<dbReference type="InterPro" id="IPR020056">
    <property type="entry name" value="Rbsml_bL25/Gln-tRNA_synth_N"/>
</dbReference>
<evidence type="ECO:0000256" key="2">
    <source>
        <dbReference type="ARBA" id="ARBA00022884"/>
    </source>
</evidence>
<comment type="similarity">
    <text evidence="5">Belongs to the bacterial ribosomal protein bL25 family. CTC subfamily.</text>
</comment>
<comment type="subunit">
    <text evidence="5">Part of the 50S ribosomal subunit; part of the 5S rRNA/L5/L18/L25 subcomplex. Contacts the 5S rRNA. Binds to the 5S rRNA independently of L5 and L18.</text>
</comment>
<protein>
    <recommendedName>
        <fullName evidence="5">Large ribosomal subunit protein bL25</fullName>
    </recommendedName>
    <alternativeName>
        <fullName evidence="5">General stress protein CTC</fullName>
    </alternativeName>
</protein>
<evidence type="ECO:0000259" key="8">
    <source>
        <dbReference type="Pfam" id="PF14693"/>
    </source>
</evidence>
<keyword evidence="3 5" id="KW-0689">Ribosomal protein</keyword>
<dbReference type="GO" id="GO:0008097">
    <property type="term" value="F:5S rRNA binding"/>
    <property type="evidence" value="ECO:0007669"/>
    <property type="project" value="InterPro"/>
</dbReference>
<dbReference type="Pfam" id="PF01386">
    <property type="entry name" value="Ribosomal_L25p"/>
    <property type="match status" value="1"/>
</dbReference>
<dbReference type="InterPro" id="IPR020930">
    <property type="entry name" value="Ribosomal_uL5_bac-type"/>
</dbReference>
<feature type="domain" description="Large ribosomal subunit protein bL25 beta" evidence="8">
    <location>
        <begin position="96"/>
        <end position="180"/>
    </location>
</feature>
<dbReference type="PANTHER" id="PTHR33284:SF1">
    <property type="entry name" value="RIBOSOMAL PROTEIN L25_GLN-TRNA SYNTHETASE, ANTI-CODON-BINDING DOMAIN-CONTAINING PROTEIN"/>
    <property type="match status" value="1"/>
</dbReference>
<reference evidence="9 10" key="1">
    <citation type="journal article" date="2016" name="Nat. Commun.">
        <title>Thousands of microbial genomes shed light on interconnected biogeochemical processes in an aquifer system.</title>
        <authorList>
            <person name="Anantharaman K."/>
            <person name="Brown C.T."/>
            <person name="Hug L.A."/>
            <person name="Sharon I."/>
            <person name="Castelle C.J."/>
            <person name="Probst A.J."/>
            <person name="Thomas B.C."/>
            <person name="Singh A."/>
            <person name="Wilkins M.J."/>
            <person name="Karaoz U."/>
            <person name="Brodie E.L."/>
            <person name="Williams K.H."/>
            <person name="Hubbard S.S."/>
            <person name="Banfield J.F."/>
        </authorList>
    </citation>
    <scope>NUCLEOTIDE SEQUENCE [LARGE SCALE GENOMIC DNA]</scope>
</reference>
<dbReference type="PANTHER" id="PTHR33284">
    <property type="entry name" value="RIBOSOMAL PROTEIN L25/GLN-TRNA SYNTHETASE, ANTI-CODON-BINDING DOMAIN-CONTAINING PROTEIN"/>
    <property type="match status" value="1"/>
</dbReference>
<evidence type="ECO:0000256" key="1">
    <source>
        <dbReference type="ARBA" id="ARBA00022730"/>
    </source>
</evidence>
<proteinExistence type="inferred from homology"/>
<dbReference type="AlphaFoldDB" id="A0A1F6V276"/>
<feature type="domain" description="Large ribosomal subunit protein bL25 L25" evidence="7">
    <location>
        <begin position="5"/>
        <end position="88"/>
    </location>
</feature>
<accession>A0A1F6V276</accession>
<evidence type="ECO:0000313" key="10">
    <source>
        <dbReference type="Proteomes" id="UP000178985"/>
    </source>
</evidence>
<dbReference type="SUPFAM" id="SSF50715">
    <property type="entry name" value="Ribosomal protein L25-like"/>
    <property type="match status" value="1"/>
</dbReference>
<dbReference type="EMBL" id="MFTO01000015">
    <property type="protein sequence ID" value="OGI63649.1"/>
    <property type="molecule type" value="Genomic_DNA"/>
</dbReference>
<dbReference type="Gene3D" id="2.40.240.10">
    <property type="entry name" value="Ribosomal Protein L25, Chain P"/>
    <property type="match status" value="1"/>
</dbReference>
<comment type="function">
    <text evidence="5">This is one of the proteins that binds to the 5S RNA in the ribosome where it forms part of the central protuberance.</text>
</comment>
<keyword evidence="4 5" id="KW-0687">Ribonucleoprotein</keyword>
<dbReference type="GO" id="GO:0022625">
    <property type="term" value="C:cytosolic large ribosomal subunit"/>
    <property type="evidence" value="ECO:0007669"/>
    <property type="project" value="TreeGrafter"/>
</dbReference>
<dbReference type="InterPro" id="IPR011035">
    <property type="entry name" value="Ribosomal_bL25/Gln-tRNA_synth"/>
</dbReference>
<dbReference type="Gene3D" id="2.170.120.20">
    <property type="entry name" value="Ribosomal protein L25, beta domain"/>
    <property type="match status" value="1"/>
</dbReference>
<evidence type="ECO:0000256" key="4">
    <source>
        <dbReference type="ARBA" id="ARBA00023274"/>
    </source>
</evidence>
<keyword evidence="2 5" id="KW-0694">RNA-binding</keyword>
<evidence type="ECO:0000256" key="3">
    <source>
        <dbReference type="ARBA" id="ARBA00022980"/>
    </source>
</evidence>
<dbReference type="InterPro" id="IPR020057">
    <property type="entry name" value="Ribosomal_bL25_b-dom"/>
</dbReference>
<dbReference type="GO" id="GO:0003735">
    <property type="term" value="F:structural constituent of ribosome"/>
    <property type="evidence" value="ECO:0007669"/>
    <property type="project" value="InterPro"/>
</dbReference>
<evidence type="ECO:0000259" key="7">
    <source>
        <dbReference type="Pfam" id="PF01386"/>
    </source>
</evidence>
<comment type="caution">
    <text evidence="9">The sequence shown here is derived from an EMBL/GenBank/DDBJ whole genome shotgun (WGS) entry which is preliminary data.</text>
</comment>
<feature type="region of interest" description="Disordered" evidence="6">
    <location>
        <begin position="199"/>
        <end position="225"/>
    </location>
</feature>
<sequence>MLKIVAKKRDAKTSLETLRKGGGIPAVFYGAGNNSTPISISNVEFKKIWHKAGESTTVKISVGGLEVDTLIHEVQTHPVTDEPIHVDFLAIDMNKKIKVNVPLEFVGIAPAVKSGIGNLVKVMHEVEVEALPKDLPHNLTVDVSRLENLESLITLADIKLPAGVVLTANLTDVVASIVEQKEEKVEEVAPPVDLSTIEVEKKGKKDLPAQTGEEGEIPLEEAKKE</sequence>
<dbReference type="Proteomes" id="UP000178985">
    <property type="component" value="Unassembled WGS sequence"/>
</dbReference>
<evidence type="ECO:0000256" key="5">
    <source>
        <dbReference type="HAMAP-Rule" id="MF_01334"/>
    </source>
</evidence>